<gene>
    <name evidence="1" type="ORF">FAZ78_08945</name>
</gene>
<accession>A0A4U0YYI8</accession>
<dbReference type="Proteomes" id="UP000306340">
    <property type="component" value="Unassembled WGS sequence"/>
</dbReference>
<organism evidence="1 2">
    <name type="scientific">Cereibacter changlensis</name>
    <dbReference type="NCBI Taxonomy" id="402884"/>
    <lineage>
        <taxon>Bacteria</taxon>
        <taxon>Pseudomonadati</taxon>
        <taxon>Pseudomonadota</taxon>
        <taxon>Alphaproteobacteria</taxon>
        <taxon>Rhodobacterales</taxon>
        <taxon>Paracoccaceae</taxon>
        <taxon>Cereibacter</taxon>
    </lineage>
</organism>
<evidence type="ECO:0000313" key="2">
    <source>
        <dbReference type="Proteomes" id="UP000306340"/>
    </source>
</evidence>
<reference evidence="1 2" key="1">
    <citation type="submission" date="2019-04" db="EMBL/GenBank/DDBJ databases">
        <title>Crypto-aerobic microbial life in anoxic (sulfidic) marine sediments.</title>
        <authorList>
            <person name="Bhattacharya S."/>
            <person name="Roy C."/>
            <person name="Mondal N."/>
            <person name="Sarkar J."/>
            <person name="Mandal S."/>
            <person name="Rameez M.J."/>
            <person name="Ghosh W."/>
        </authorList>
    </citation>
    <scope>NUCLEOTIDE SEQUENCE [LARGE SCALE GENOMIC DNA]</scope>
    <source>
        <strain evidence="1 2">SBBC</strain>
    </source>
</reference>
<dbReference type="AlphaFoldDB" id="A0A4U0YYI8"/>
<name>A0A4U0YYI8_9RHOB</name>
<evidence type="ECO:0000313" key="1">
    <source>
        <dbReference type="EMBL" id="TKA96888.1"/>
    </source>
</evidence>
<proteinExistence type="predicted"/>
<dbReference type="Pfam" id="PF06252">
    <property type="entry name" value="GemA"/>
    <property type="match status" value="1"/>
</dbReference>
<dbReference type="RefSeq" id="WP_136792228.1">
    <property type="nucleotide sequence ID" value="NZ_SWAU01000068.1"/>
</dbReference>
<dbReference type="InterPro" id="IPR009363">
    <property type="entry name" value="Phage_Mu_Gp16"/>
</dbReference>
<sequence length="147" mass="16068">MTARALQRLIHVGCRELGLDADTRRDLQLVATGKASMAEMSEAELAKLLEALKARGFKPGFKPGAKPPRPAAPRPDLRYIHVLWGLLGKAGALKKPGREGLNAFLRTRFEGKWGSVPIDIDALRDAGQINDVTRALKDMCRRAGVET</sequence>
<comment type="caution">
    <text evidence="1">The sequence shown here is derived from an EMBL/GenBank/DDBJ whole genome shotgun (WGS) entry which is preliminary data.</text>
</comment>
<dbReference type="EMBL" id="SWAU01000068">
    <property type="protein sequence ID" value="TKA96888.1"/>
    <property type="molecule type" value="Genomic_DNA"/>
</dbReference>
<protein>
    <submittedName>
        <fullName evidence="1">Regulatory protein GemA</fullName>
    </submittedName>
</protein>